<dbReference type="OrthoDB" id="9803187at2"/>
<evidence type="ECO:0000256" key="1">
    <source>
        <dbReference type="HAMAP-Rule" id="MF_00800"/>
    </source>
</evidence>
<reference evidence="2 3" key="1">
    <citation type="submission" date="2019-01" db="EMBL/GenBank/DDBJ databases">
        <title>Draft genome sequences of the type strains of six Macrococcus species.</title>
        <authorList>
            <person name="Mazhar S."/>
            <person name="Altermann E."/>
            <person name="Hill C."/>
            <person name="Mcauliffe O."/>
        </authorList>
    </citation>
    <scope>NUCLEOTIDE SEQUENCE [LARGE SCALE GENOMIC DNA]</scope>
    <source>
        <strain evidence="2 3">CCM4809</strain>
    </source>
</reference>
<dbReference type="AlphaFoldDB" id="A0A4V3BDR5"/>
<organism evidence="2 3">
    <name type="scientific">Macrococcus hajekii</name>
    <dbReference type="NCBI Taxonomy" id="198482"/>
    <lineage>
        <taxon>Bacteria</taxon>
        <taxon>Bacillati</taxon>
        <taxon>Bacillota</taxon>
        <taxon>Bacilli</taxon>
        <taxon>Bacillales</taxon>
        <taxon>Staphylococcaceae</taxon>
        <taxon>Macrococcus</taxon>
    </lineage>
</organism>
<comment type="caution">
    <text evidence="2">The sequence shown here is derived from an EMBL/GenBank/DDBJ whole genome shotgun (WGS) entry which is preliminary data.</text>
</comment>
<evidence type="ECO:0000313" key="3">
    <source>
        <dbReference type="Proteomes" id="UP000295328"/>
    </source>
</evidence>
<dbReference type="SUPFAM" id="SSF110710">
    <property type="entry name" value="TTHA0583/YokD-like"/>
    <property type="match status" value="1"/>
</dbReference>
<dbReference type="PIRSF" id="PIRSF007510">
    <property type="entry name" value="UCP007510"/>
    <property type="match status" value="1"/>
</dbReference>
<dbReference type="InterPro" id="IPR028345">
    <property type="entry name" value="Antibiotic_NAT-like"/>
</dbReference>
<sequence length="174" mass="19058">MTDIKQLLDELMAIQFFKKDEVCIIGCSTSEVIGERIGTNSSDEVAAMFFQAFKEISDATGVHFVFQGCEHINRAITLEKSLADRLRVPAVSVVPVRKAGGSMSAYAYQHMTAPVVVEHIHADCGIDIGQTLIGMHIKHVQIPVRVTTERVGQAVVTIATHRPKLIGGPRAQYE</sequence>
<dbReference type="Proteomes" id="UP000295328">
    <property type="component" value="Unassembled WGS sequence"/>
</dbReference>
<dbReference type="EMBL" id="SCWE01000006">
    <property type="protein sequence ID" value="TDM01112.1"/>
    <property type="molecule type" value="Genomic_DNA"/>
</dbReference>
<dbReference type="NCBIfam" id="TIGR01440">
    <property type="entry name" value="TIGR01440 family protein"/>
    <property type="match status" value="1"/>
</dbReference>
<dbReference type="Gene3D" id="3.40.50.10360">
    <property type="entry name" value="Hypothetical protein TT1679"/>
    <property type="match status" value="1"/>
</dbReference>
<evidence type="ECO:0000313" key="2">
    <source>
        <dbReference type="EMBL" id="TDM01112.1"/>
    </source>
</evidence>
<comment type="similarity">
    <text evidence="1">Belongs to the UPF0340 family.</text>
</comment>
<dbReference type="HAMAP" id="MF_00800">
    <property type="entry name" value="UPF0340"/>
    <property type="match status" value="1"/>
</dbReference>
<accession>A0A4V3BDR5</accession>
<dbReference type="InterPro" id="IPR006340">
    <property type="entry name" value="DUF436"/>
</dbReference>
<keyword evidence="3" id="KW-1185">Reference proteome</keyword>
<name>A0A4V3BDR5_9STAP</name>
<dbReference type="RefSeq" id="WP_133430645.1">
    <property type="nucleotide sequence ID" value="NZ_BMCC01000006.1"/>
</dbReference>
<protein>
    <recommendedName>
        <fullName evidence="1">UPF0340 protein ERX37_10550</fullName>
    </recommendedName>
</protein>
<dbReference type="Pfam" id="PF04260">
    <property type="entry name" value="DUF436"/>
    <property type="match status" value="1"/>
</dbReference>
<gene>
    <name evidence="2" type="ORF">ERX37_10550</name>
</gene>
<proteinExistence type="inferred from homology"/>